<sequence length="435" mass="49727">MSDFNRVLICGTGPVSIQMAVFMKKQWNSRIGIAGRISARSEHFYNAISSNHQFVRADVQNELHQVMEGEIKVDELFQSYETVTGMWDTIVLTVTADAYGQVLQRLDAELLRHVSCILLMSPTLGSGSLVQSYMTDMNPAAEMISFSTYLGDTRWADSTPSNQVLTTAVKKKLYVGSTIPASDRVSSLCEHFARSGVQLKRMESPIAAESRNISLYVHPPLFMNDFSLHRIFGESDIPAYVYKLFPEGPITSTLIQEMLSQWKEIMNILSSLQVEPLNLLKFMIDDNYPIRSESLAREDIEHFLELDDIHQQYLLYIRYTCLLIDPFSKPDKDGKYFDFSAVPIRKTFINKQGQWDIPRMPKEDYYRLKIIQGIARHTNNASPTIDRFVERYENTIQEIALQHPERILSNAFEVQTFAEDLKQICSSLSAVSLRS</sequence>
<dbReference type="InterPro" id="IPR016935">
    <property type="entry name" value="Opine_metallophore_DH"/>
</dbReference>
<organism evidence="1 2">
    <name type="scientific">Paenibacillus urinalis</name>
    <dbReference type="NCBI Taxonomy" id="521520"/>
    <lineage>
        <taxon>Bacteria</taxon>
        <taxon>Bacillati</taxon>
        <taxon>Bacillota</taxon>
        <taxon>Bacilli</taxon>
        <taxon>Bacillales</taxon>
        <taxon>Paenibacillaceae</taxon>
        <taxon>Paenibacillus</taxon>
    </lineage>
</organism>
<dbReference type="RefSeq" id="WP_274359922.1">
    <property type="nucleotide sequence ID" value="NZ_CP118101.1"/>
</dbReference>
<name>A0AAX3N577_9BACL</name>
<dbReference type="Proteomes" id="UP001220962">
    <property type="component" value="Chromosome"/>
</dbReference>
<dbReference type="AlphaFoldDB" id="A0AAX3N577"/>
<dbReference type="EMBL" id="CP118101">
    <property type="protein sequence ID" value="WDH84896.1"/>
    <property type="molecule type" value="Genomic_DNA"/>
</dbReference>
<protein>
    <submittedName>
        <fullName evidence="1">Opine metallophore biosynthesis dehydrogenase</fullName>
    </submittedName>
</protein>
<evidence type="ECO:0000313" key="2">
    <source>
        <dbReference type="Proteomes" id="UP001220962"/>
    </source>
</evidence>
<accession>A0AAX3N577</accession>
<gene>
    <name evidence="1" type="ORF">PUW23_12060</name>
</gene>
<proteinExistence type="predicted"/>
<reference evidence="1" key="1">
    <citation type="submission" date="2023-02" db="EMBL/GenBank/DDBJ databases">
        <title>Pathogen: clinical or host-associated sample.</title>
        <authorList>
            <person name="Hergert J."/>
            <person name="Casey R."/>
            <person name="Wagner J."/>
            <person name="Young E.L."/>
            <person name="Oakeson K.F."/>
        </authorList>
    </citation>
    <scope>NUCLEOTIDE SEQUENCE</scope>
    <source>
        <strain evidence="1">2022CK-00830</strain>
    </source>
</reference>
<evidence type="ECO:0000313" key="1">
    <source>
        <dbReference type="EMBL" id="WDH84896.1"/>
    </source>
</evidence>
<dbReference type="Pfam" id="PF10100">
    <property type="entry name" value="Staph_opine_DH"/>
    <property type="match status" value="1"/>
</dbReference>